<evidence type="ECO:0000259" key="3">
    <source>
        <dbReference type="Pfam" id="PF25540"/>
    </source>
</evidence>
<dbReference type="PANTHER" id="PTHR37543">
    <property type="entry name" value="CCCH ZINC FINGER DNA BINDING PROTEIN (AFU_ORTHOLOGUE AFUA_5G12760)"/>
    <property type="match status" value="1"/>
</dbReference>
<reference evidence="6 7" key="1">
    <citation type="journal article" date="2015" name="Environ. Microbiol.">
        <title>Metagenome sequence of Elaphomyces granulatus from sporocarp tissue reveals Ascomycota ectomycorrhizal fingerprints of genome expansion and a Proteobacteria-rich microbiome.</title>
        <authorList>
            <person name="Quandt C.A."/>
            <person name="Kohler A."/>
            <person name="Hesse C.N."/>
            <person name="Sharpton T.J."/>
            <person name="Martin F."/>
            <person name="Spatafora J.W."/>
        </authorList>
    </citation>
    <scope>NUCLEOTIDE SEQUENCE [LARGE SCALE GENOMIC DNA]</scope>
    <source>
        <strain evidence="6 7">OSC145934</strain>
    </source>
</reference>
<evidence type="ECO:0000259" key="5">
    <source>
        <dbReference type="Pfam" id="PF25543"/>
    </source>
</evidence>
<evidence type="ECO:0000256" key="2">
    <source>
        <dbReference type="SAM" id="MobiDB-lite"/>
    </source>
</evidence>
<name>A0A232LRY2_9EURO</name>
<comment type="caution">
    <text evidence="6">The sequence shown here is derived from an EMBL/GenBank/DDBJ whole genome shotgun (WGS) entry which is preliminary data.</text>
</comment>
<evidence type="ECO:0000313" key="7">
    <source>
        <dbReference type="Proteomes" id="UP000243515"/>
    </source>
</evidence>
<dbReference type="InterPro" id="IPR057654">
    <property type="entry name" value="Znf-CCCH_tandem"/>
</dbReference>
<protein>
    <recommendedName>
        <fullName evidence="8">C3H1-type domain-containing protein</fullName>
    </recommendedName>
</protein>
<dbReference type="AlphaFoldDB" id="A0A232LRY2"/>
<sequence>MTNMGAKMLLERYEQVKSLEESKNDLIEDLLRRVSDLEDAYKREKLDHEREKHFNRDIQIHEMELMDQITRVRKIMDREPFVVVLLDGDGMIFKDGFLQQGEQGGKDAANQLWAALNEYVSRNLPNLSLKIIARIYANVKGLSDTCHRAGIIDKPSVMEDFVRGFNESRSLFDFVDVGTGKDRADDKIAETFKINLYNCHCHQIFLGCSHDNGYARLLEETLADRELTGRISLIEGAPFEKELESIKSSYRVTQFPDIFRNSKIVVHTSRTSSRNPPPQPPLLSPNQAPASLTRTSTNTTSSSSSAPNSWTSWASMTASTPGAPVTSSSKPSTPAPSSAVERNKFGQRIDPGDFKSIPKEEFSRVKKMKLCNVYFLLGECPNVSCYHDHTHKLTKNERVILQAIARMTPCRFGLDCDDPKCIYGHRCPQSEAGKKECFWGPNCRFDMAAHGIDTNVVKVTKI</sequence>
<gene>
    <name evidence="6" type="ORF">Egran_05442</name>
</gene>
<feature type="region of interest" description="Disordered" evidence="2">
    <location>
        <begin position="267"/>
        <end position="352"/>
    </location>
</feature>
<dbReference type="InterPro" id="IPR057683">
    <property type="entry name" value="DUF7923"/>
</dbReference>
<keyword evidence="1" id="KW-0175">Coiled coil</keyword>
<dbReference type="PANTHER" id="PTHR37543:SF1">
    <property type="entry name" value="CCCH ZINC FINGER DNA BINDING PROTEIN (AFU_ORTHOLOGUE AFUA_5G12760)"/>
    <property type="match status" value="1"/>
</dbReference>
<dbReference type="Proteomes" id="UP000243515">
    <property type="component" value="Unassembled WGS sequence"/>
</dbReference>
<dbReference type="EMBL" id="NPHW01005411">
    <property type="protein sequence ID" value="OXV06788.1"/>
    <property type="molecule type" value="Genomic_DNA"/>
</dbReference>
<dbReference type="OrthoDB" id="2270193at2759"/>
<feature type="domain" description="Tandem CCCH zinc finger" evidence="5">
    <location>
        <begin position="401"/>
        <end position="455"/>
    </location>
</feature>
<dbReference type="Pfam" id="PF25542">
    <property type="entry name" value="zf-CCCH_12"/>
    <property type="match status" value="1"/>
</dbReference>
<dbReference type="Pfam" id="PF25543">
    <property type="entry name" value="zf-CCCH_tandem"/>
    <property type="match status" value="1"/>
</dbReference>
<keyword evidence="7" id="KW-1185">Reference proteome</keyword>
<proteinExistence type="predicted"/>
<dbReference type="Pfam" id="PF25540">
    <property type="entry name" value="DUF7923"/>
    <property type="match status" value="1"/>
</dbReference>
<feature type="coiled-coil region" evidence="1">
    <location>
        <begin position="20"/>
        <end position="47"/>
    </location>
</feature>
<evidence type="ECO:0008006" key="8">
    <source>
        <dbReference type="Google" id="ProtNLM"/>
    </source>
</evidence>
<accession>A0A232LRY2</accession>
<evidence type="ECO:0000313" key="6">
    <source>
        <dbReference type="EMBL" id="OXV06788.1"/>
    </source>
</evidence>
<feature type="compositionally biased region" description="Low complexity" evidence="2">
    <location>
        <begin position="284"/>
        <end position="340"/>
    </location>
</feature>
<organism evidence="6 7">
    <name type="scientific">Elaphomyces granulatus</name>
    <dbReference type="NCBI Taxonomy" id="519963"/>
    <lineage>
        <taxon>Eukaryota</taxon>
        <taxon>Fungi</taxon>
        <taxon>Dikarya</taxon>
        <taxon>Ascomycota</taxon>
        <taxon>Pezizomycotina</taxon>
        <taxon>Eurotiomycetes</taxon>
        <taxon>Eurotiomycetidae</taxon>
        <taxon>Eurotiales</taxon>
        <taxon>Elaphomycetaceae</taxon>
        <taxon>Elaphomyces</taxon>
    </lineage>
</organism>
<evidence type="ECO:0000256" key="1">
    <source>
        <dbReference type="SAM" id="Coils"/>
    </source>
</evidence>
<evidence type="ECO:0000259" key="4">
    <source>
        <dbReference type="Pfam" id="PF25542"/>
    </source>
</evidence>
<feature type="domain" description="C3H1-type" evidence="4">
    <location>
        <begin position="364"/>
        <end position="392"/>
    </location>
</feature>
<feature type="domain" description="DUF7923" evidence="3">
    <location>
        <begin position="76"/>
        <end position="259"/>
    </location>
</feature>
<dbReference type="InterPro" id="IPR000571">
    <property type="entry name" value="Znf_CCCH"/>
</dbReference>